<protein>
    <submittedName>
        <fullName evidence="2">Uncharacterized protein</fullName>
    </submittedName>
</protein>
<keyword evidence="3" id="KW-1185">Reference proteome</keyword>
<proteinExistence type="predicted"/>
<sequence length="205" mass="22627">MSPTVYGSLQNFQKILNSTTSMAVHAKLHFMSATGVKKCLIVELKADFKYVDGDGTVPSKSSKDVGFTATARHRVPGNHCSLLRSNEVFLLLKDILEIKDEEKKLVVHTALHKSEEVIEKQARSCLSDTAISYKNSTWDTNFKDSQDYNNGSKSKDNTKNSVVFTINTEDARAQAHSRATPHKPHKGFELHHLSISAPGVAEGSN</sequence>
<dbReference type="InParanoid" id="D8SWW9"/>
<gene>
    <name evidence="2" type="ORF">SELMODRAFT_426602</name>
</gene>
<accession>D8SWW9</accession>
<evidence type="ECO:0000313" key="3">
    <source>
        <dbReference type="Proteomes" id="UP000001514"/>
    </source>
</evidence>
<feature type="region of interest" description="Disordered" evidence="1">
    <location>
        <begin position="142"/>
        <end position="161"/>
    </location>
</feature>
<organism evidence="3">
    <name type="scientific">Selaginella moellendorffii</name>
    <name type="common">Spikemoss</name>
    <dbReference type="NCBI Taxonomy" id="88036"/>
    <lineage>
        <taxon>Eukaryota</taxon>
        <taxon>Viridiplantae</taxon>
        <taxon>Streptophyta</taxon>
        <taxon>Embryophyta</taxon>
        <taxon>Tracheophyta</taxon>
        <taxon>Lycopodiopsida</taxon>
        <taxon>Selaginellales</taxon>
        <taxon>Selaginellaceae</taxon>
        <taxon>Selaginella</taxon>
    </lineage>
</organism>
<dbReference type="EMBL" id="GL377649">
    <property type="protein sequence ID" value="EFJ11165.1"/>
    <property type="molecule type" value="Genomic_DNA"/>
</dbReference>
<reference evidence="2 3" key="1">
    <citation type="journal article" date="2011" name="Science">
        <title>The Selaginella genome identifies genetic changes associated with the evolution of vascular plants.</title>
        <authorList>
            <person name="Banks J.A."/>
            <person name="Nishiyama T."/>
            <person name="Hasebe M."/>
            <person name="Bowman J.L."/>
            <person name="Gribskov M."/>
            <person name="dePamphilis C."/>
            <person name="Albert V.A."/>
            <person name="Aono N."/>
            <person name="Aoyama T."/>
            <person name="Ambrose B.A."/>
            <person name="Ashton N.W."/>
            <person name="Axtell M.J."/>
            <person name="Barker E."/>
            <person name="Barker M.S."/>
            <person name="Bennetzen J.L."/>
            <person name="Bonawitz N.D."/>
            <person name="Chapple C."/>
            <person name="Cheng C."/>
            <person name="Correa L.G."/>
            <person name="Dacre M."/>
            <person name="DeBarry J."/>
            <person name="Dreyer I."/>
            <person name="Elias M."/>
            <person name="Engstrom E.M."/>
            <person name="Estelle M."/>
            <person name="Feng L."/>
            <person name="Finet C."/>
            <person name="Floyd S.K."/>
            <person name="Frommer W.B."/>
            <person name="Fujita T."/>
            <person name="Gramzow L."/>
            <person name="Gutensohn M."/>
            <person name="Harholt J."/>
            <person name="Hattori M."/>
            <person name="Heyl A."/>
            <person name="Hirai T."/>
            <person name="Hiwatashi Y."/>
            <person name="Ishikawa M."/>
            <person name="Iwata M."/>
            <person name="Karol K.G."/>
            <person name="Koehler B."/>
            <person name="Kolukisaoglu U."/>
            <person name="Kubo M."/>
            <person name="Kurata T."/>
            <person name="Lalonde S."/>
            <person name="Li K."/>
            <person name="Li Y."/>
            <person name="Litt A."/>
            <person name="Lyons E."/>
            <person name="Manning G."/>
            <person name="Maruyama T."/>
            <person name="Michael T.P."/>
            <person name="Mikami K."/>
            <person name="Miyazaki S."/>
            <person name="Morinaga S."/>
            <person name="Murata T."/>
            <person name="Mueller-Roeber B."/>
            <person name="Nelson D.R."/>
            <person name="Obara M."/>
            <person name="Oguri Y."/>
            <person name="Olmstead R.G."/>
            <person name="Onodera N."/>
            <person name="Petersen B.L."/>
            <person name="Pils B."/>
            <person name="Prigge M."/>
            <person name="Rensing S.A."/>
            <person name="Riano-Pachon D.M."/>
            <person name="Roberts A.W."/>
            <person name="Sato Y."/>
            <person name="Scheller H.V."/>
            <person name="Schulz B."/>
            <person name="Schulz C."/>
            <person name="Shakirov E.V."/>
            <person name="Shibagaki N."/>
            <person name="Shinohara N."/>
            <person name="Shippen D.E."/>
            <person name="Soerensen I."/>
            <person name="Sotooka R."/>
            <person name="Sugimoto N."/>
            <person name="Sugita M."/>
            <person name="Sumikawa N."/>
            <person name="Tanurdzic M."/>
            <person name="Theissen G."/>
            <person name="Ulvskov P."/>
            <person name="Wakazuki S."/>
            <person name="Weng J.K."/>
            <person name="Willats W.W."/>
            <person name="Wipf D."/>
            <person name="Wolf P.G."/>
            <person name="Yang L."/>
            <person name="Zimmer A.D."/>
            <person name="Zhu Q."/>
            <person name="Mitros T."/>
            <person name="Hellsten U."/>
            <person name="Loque D."/>
            <person name="Otillar R."/>
            <person name="Salamov A."/>
            <person name="Schmutz J."/>
            <person name="Shapiro H."/>
            <person name="Lindquist E."/>
            <person name="Lucas S."/>
            <person name="Rokhsar D."/>
            <person name="Grigoriev I.V."/>
        </authorList>
    </citation>
    <scope>NUCLEOTIDE SEQUENCE [LARGE SCALE GENOMIC DNA]</scope>
</reference>
<evidence type="ECO:0000256" key="1">
    <source>
        <dbReference type="SAM" id="MobiDB-lite"/>
    </source>
</evidence>
<dbReference type="AlphaFoldDB" id="D8SWW9"/>
<dbReference type="KEGG" id="smo:SELMODRAFT_426602"/>
<dbReference type="Gramene" id="EFJ11165">
    <property type="protein sequence ID" value="EFJ11165"/>
    <property type="gene ID" value="SELMODRAFT_426602"/>
</dbReference>
<name>D8SWW9_SELML</name>
<evidence type="ECO:0000313" key="2">
    <source>
        <dbReference type="EMBL" id="EFJ11165.1"/>
    </source>
</evidence>
<dbReference type="HOGENOM" id="CLU_123588_0_0_1"/>
<dbReference type="Proteomes" id="UP000001514">
    <property type="component" value="Unassembled WGS sequence"/>
</dbReference>